<dbReference type="Proteomes" id="UP000314294">
    <property type="component" value="Unassembled WGS sequence"/>
</dbReference>
<evidence type="ECO:0000313" key="2">
    <source>
        <dbReference type="EMBL" id="TNN83502.1"/>
    </source>
</evidence>
<evidence type="ECO:0000256" key="1">
    <source>
        <dbReference type="SAM" id="MobiDB-lite"/>
    </source>
</evidence>
<feature type="region of interest" description="Disordered" evidence="1">
    <location>
        <begin position="109"/>
        <end position="129"/>
    </location>
</feature>
<protein>
    <submittedName>
        <fullName evidence="2">Uncharacterized protein</fullName>
    </submittedName>
</protein>
<gene>
    <name evidence="2" type="ORF">EYF80_006483</name>
</gene>
<name>A0A4Z2J1Z7_9TELE</name>
<reference evidence="2 3" key="1">
    <citation type="submission" date="2019-03" db="EMBL/GenBank/DDBJ databases">
        <title>First draft genome of Liparis tanakae, snailfish: a comprehensive survey of snailfish specific genes.</title>
        <authorList>
            <person name="Kim W."/>
            <person name="Song I."/>
            <person name="Jeong J.-H."/>
            <person name="Kim D."/>
            <person name="Kim S."/>
            <person name="Ryu S."/>
            <person name="Song J.Y."/>
            <person name="Lee S.K."/>
        </authorList>
    </citation>
    <scope>NUCLEOTIDE SEQUENCE [LARGE SCALE GENOMIC DNA]</scope>
    <source>
        <tissue evidence="2">Muscle</tissue>
    </source>
</reference>
<dbReference type="EMBL" id="SRLO01000033">
    <property type="protein sequence ID" value="TNN83502.1"/>
    <property type="molecule type" value="Genomic_DNA"/>
</dbReference>
<evidence type="ECO:0000313" key="3">
    <source>
        <dbReference type="Proteomes" id="UP000314294"/>
    </source>
</evidence>
<comment type="caution">
    <text evidence="2">The sequence shown here is derived from an EMBL/GenBank/DDBJ whole genome shotgun (WGS) entry which is preliminary data.</text>
</comment>
<accession>A0A4Z2J1Z7</accession>
<sequence>MLAIHHLAISLTLHQSQQAFSDVLPGSPYRSPPHQFRLPAFSPPLHLITSGAEQRSAPLARLPAAHEECDWCTASTRSEKSIRLYVATLARRLCQSVIDDARADFKSLDERAPGQHNEGLDRLNTPSSI</sequence>
<dbReference type="AlphaFoldDB" id="A0A4Z2J1Z7"/>
<organism evidence="2 3">
    <name type="scientific">Liparis tanakae</name>
    <name type="common">Tanaka's snailfish</name>
    <dbReference type="NCBI Taxonomy" id="230148"/>
    <lineage>
        <taxon>Eukaryota</taxon>
        <taxon>Metazoa</taxon>
        <taxon>Chordata</taxon>
        <taxon>Craniata</taxon>
        <taxon>Vertebrata</taxon>
        <taxon>Euteleostomi</taxon>
        <taxon>Actinopterygii</taxon>
        <taxon>Neopterygii</taxon>
        <taxon>Teleostei</taxon>
        <taxon>Neoteleostei</taxon>
        <taxon>Acanthomorphata</taxon>
        <taxon>Eupercaria</taxon>
        <taxon>Perciformes</taxon>
        <taxon>Cottioidei</taxon>
        <taxon>Cottales</taxon>
        <taxon>Liparidae</taxon>
        <taxon>Liparis</taxon>
    </lineage>
</organism>
<keyword evidence="3" id="KW-1185">Reference proteome</keyword>
<feature type="compositionally biased region" description="Basic and acidic residues" evidence="1">
    <location>
        <begin position="109"/>
        <end position="121"/>
    </location>
</feature>
<proteinExistence type="predicted"/>